<dbReference type="RefSeq" id="WP_184504351.1">
    <property type="nucleotide sequence ID" value="NZ_JACHBT010000004.1"/>
</dbReference>
<gene>
    <name evidence="8" type="ORF">F4693_000969</name>
</gene>
<feature type="domain" description="Glycine zipper 2TM" evidence="7">
    <location>
        <begin position="142"/>
        <end position="181"/>
    </location>
</feature>
<reference evidence="8 9" key="1">
    <citation type="submission" date="2020-08" db="EMBL/GenBank/DDBJ databases">
        <title>The Agave Microbiome: Exploring the role of microbial communities in plant adaptations to desert environments.</title>
        <authorList>
            <person name="Partida-Martinez L.P."/>
        </authorList>
    </citation>
    <scope>NUCLEOTIDE SEQUENCE [LARGE SCALE GENOMIC DNA]</scope>
    <source>
        <strain evidence="8 9">AS3.13</strain>
    </source>
</reference>
<dbReference type="AlphaFoldDB" id="A0A7X0JCN8"/>
<comment type="subcellular location">
    <subcellularLocation>
        <location evidence="1">Cell outer membrane</location>
        <topology evidence="1">Lipid-anchor</topology>
    </subcellularLocation>
</comment>
<dbReference type="GO" id="GO:0009279">
    <property type="term" value="C:cell outer membrane"/>
    <property type="evidence" value="ECO:0007669"/>
    <property type="project" value="UniProtKB-SubCell"/>
</dbReference>
<dbReference type="Pfam" id="PF05433">
    <property type="entry name" value="Rick_17kDa_Anti"/>
    <property type="match status" value="1"/>
</dbReference>
<evidence type="ECO:0000313" key="8">
    <source>
        <dbReference type="EMBL" id="MBB6504011.1"/>
    </source>
</evidence>
<name>A0A7X0JCN8_9SPHN</name>
<evidence type="ECO:0000313" key="9">
    <source>
        <dbReference type="Proteomes" id="UP000522313"/>
    </source>
</evidence>
<keyword evidence="6" id="KW-0732">Signal</keyword>
<evidence type="ECO:0000256" key="3">
    <source>
        <dbReference type="ARBA" id="ARBA00015281"/>
    </source>
</evidence>
<accession>A0A7X0JCN8</accession>
<comment type="caution">
    <text evidence="8">The sequence shown here is derived from an EMBL/GenBank/DDBJ whole genome shotgun (WGS) entry which is preliminary data.</text>
</comment>
<sequence>MRIIMAAVLGATALTSLSVAPAQAQRPREANREYREDVRDARKEYREDLRDADSRRDVREARREYRENVRDAQRDRNDRVRDWRQSRRYDYNRLEPGQRRYYADRYYRDGSNYRQRALTRNDRVYRGGDGRYYCRRNDGTTGLIVGGLAGGALGNVIAGGGSRLLGTLIGAGGGALLGRQVDRGQVVCR</sequence>
<feature type="region of interest" description="Disordered" evidence="5">
    <location>
        <begin position="47"/>
        <end position="80"/>
    </location>
</feature>
<evidence type="ECO:0000256" key="2">
    <source>
        <dbReference type="ARBA" id="ARBA00008681"/>
    </source>
</evidence>
<dbReference type="Proteomes" id="UP000522313">
    <property type="component" value="Unassembled WGS sequence"/>
</dbReference>
<evidence type="ECO:0000256" key="4">
    <source>
        <dbReference type="ARBA" id="ARBA00023288"/>
    </source>
</evidence>
<feature type="signal peptide" evidence="6">
    <location>
        <begin position="1"/>
        <end position="24"/>
    </location>
</feature>
<proteinExistence type="inferred from homology"/>
<feature type="chain" id="PRO_5031200192" description="17 kDa surface antigen" evidence="6">
    <location>
        <begin position="25"/>
        <end position="189"/>
    </location>
</feature>
<evidence type="ECO:0000256" key="1">
    <source>
        <dbReference type="ARBA" id="ARBA00004459"/>
    </source>
</evidence>
<reference evidence="8 9" key="2">
    <citation type="submission" date="2020-08" db="EMBL/GenBank/DDBJ databases">
        <authorList>
            <person name="Partida-Martinez L."/>
            <person name="Huntemann M."/>
            <person name="Clum A."/>
            <person name="Wang J."/>
            <person name="Palaniappan K."/>
            <person name="Ritter S."/>
            <person name="Chen I.-M."/>
            <person name="Stamatis D."/>
            <person name="Reddy T."/>
            <person name="O'Malley R."/>
            <person name="Daum C."/>
            <person name="Shapiro N."/>
            <person name="Ivanova N."/>
            <person name="Kyrpides N."/>
            <person name="Woyke T."/>
        </authorList>
    </citation>
    <scope>NUCLEOTIDE SEQUENCE [LARGE SCALE GENOMIC DNA]</scope>
    <source>
        <strain evidence="8 9">AS3.13</strain>
    </source>
</reference>
<comment type="similarity">
    <text evidence="2">Belongs to the rickettsiale 17 kDa surface antigen family.</text>
</comment>
<protein>
    <recommendedName>
        <fullName evidence="3">17 kDa surface antigen</fullName>
    </recommendedName>
</protein>
<evidence type="ECO:0000256" key="5">
    <source>
        <dbReference type="SAM" id="MobiDB-lite"/>
    </source>
</evidence>
<keyword evidence="4" id="KW-0449">Lipoprotein</keyword>
<dbReference type="EMBL" id="JACHBT010000004">
    <property type="protein sequence ID" value="MBB6504011.1"/>
    <property type="molecule type" value="Genomic_DNA"/>
</dbReference>
<dbReference type="InterPro" id="IPR008816">
    <property type="entry name" value="Gly_zipper_2TM_dom"/>
</dbReference>
<evidence type="ECO:0000259" key="7">
    <source>
        <dbReference type="Pfam" id="PF05433"/>
    </source>
</evidence>
<evidence type="ECO:0000256" key="6">
    <source>
        <dbReference type="SAM" id="SignalP"/>
    </source>
</evidence>
<organism evidence="8 9">
    <name type="scientific">Sphingomonas endophytica</name>
    <dbReference type="NCBI Taxonomy" id="869719"/>
    <lineage>
        <taxon>Bacteria</taxon>
        <taxon>Pseudomonadati</taxon>
        <taxon>Pseudomonadota</taxon>
        <taxon>Alphaproteobacteria</taxon>
        <taxon>Sphingomonadales</taxon>
        <taxon>Sphingomonadaceae</taxon>
        <taxon>Sphingomonas</taxon>
    </lineage>
</organism>